<protein>
    <submittedName>
        <fullName evidence="1">Uncharacterized protein</fullName>
    </submittedName>
</protein>
<organism evidence="1">
    <name type="scientific">marine metagenome</name>
    <dbReference type="NCBI Taxonomy" id="408172"/>
    <lineage>
        <taxon>unclassified sequences</taxon>
        <taxon>metagenomes</taxon>
        <taxon>ecological metagenomes</taxon>
    </lineage>
</organism>
<evidence type="ECO:0000313" key="1">
    <source>
        <dbReference type="EMBL" id="SVC15830.1"/>
    </source>
</evidence>
<gene>
    <name evidence="1" type="ORF">METZ01_LOCUS268684</name>
</gene>
<sequence length="61" mass="7251">MLEKTSKMLALGETFDSSTHKNEHVYYDKPIPFKMYHYELKKHDDTEENVKIVRHGLEPNS</sequence>
<reference evidence="1" key="1">
    <citation type="submission" date="2018-05" db="EMBL/GenBank/DDBJ databases">
        <authorList>
            <person name="Lanie J.A."/>
            <person name="Ng W.-L."/>
            <person name="Kazmierczak K.M."/>
            <person name="Andrzejewski T.M."/>
            <person name="Davidsen T.M."/>
            <person name="Wayne K.J."/>
            <person name="Tettelin H."/>
            <person name="Glass J.I."/>
            <person name="Rusch D."/>
            <person name="Podicherti R."/>
            <person name="Tsui H.-C.T."/>
            <person name="Winkler M.E."/>
        </authorList>
    </citation>
    <scope>NUCLEOTIDE SEQUENCE</scope>
</reference>
<accession>A0A382JUN3</accession>
<name>A0A382JUN3_9ZZZZ</name>
<dbReference type="EMBL" id="UINC01076553">
    <property type="protein sequence ID" value="SVC15830.1"/>
    <property type="molecule type" value="Genomic_DNA"/>
</dbReference>
<proteinExistence type="predicted"/>
<dbReference type="AlphaFoldDB" id="A0A382JUN3"/>